<evidence type="ECO:0000256" key="1">
    <source>
        <dbReference type="SAM" id="MobiDB-lite"/>
    </source>
</evidence>
<reference evidence="3" key="1">
    <citation type="submission" date="2021-10" db="EMBL/GenBank/DDBJ databases">
        <title>The complete genome sequence of Leeia sp. TBRC 13508.</title>
        <authorList>
            <person name="Charoenyingcharoen P."/>
            <person name="Yukphan P."/>
        </authorList>
    </citation>
    <scope>NUCLEOTIDE SEQUENCE</scope>
    <source>
        <strain evidence="3">TBRC 13508</strain>
    </source>
</reference>
<feature type="region of interest" description="Disordered" evidence="1">
    <location>
        <begin position="22"/>
        <end position="45"/>
    </location>
</feature>
<organism evidence="3 4">
    <name type="scientific">Leeia speluncae</name>
    <dbReference type="NCBI Taxonomy" id="2884804"/>
    <lineage>
        <taxon>Bacteria</taxon>
        <taxon>Pseudomonadati</taxon>
        <taxon>Pseudomonadota</taxon>
        <taxon>Betaproteobacteria</taxon>
        <taxon>Neisseriales</taxon>
        <taxon>Leeiaceae</taxon>
        <taxon>Leeia</taxon>
    </lineage>
</organism>
<gene>
    <name evidence="3" type="ORF">LIN78_14930</name>
</gene>
<dbReference type="Proteomes" id="UP001165395">
    <property type="component" value="Unassembled WGS sequence"/>
</dbReference>
<comment type="caution">
    <text evidence="3">The sequence shown here is derived from an EMBL/GenBank/DDBJ whole genome shotgun (WGS) entry which is preliminary data.</text>
</comment>
<evidence type="ECO:0000313" key="4">
    <source>
        <dbReference type="Proteomes" id="UP001165395"/>
    </source>
</evidence>
<accession>A0ABS8D9H3</accession>
<protein>
    <submittedName>
        <fullName evidence="3">Uncharacterized protein</fullName>
    </submittedName>
</protein>
<evidence type="ECO:0000256" key="2">
    <source>
        <dbReference type="SAM" id="SignalP"/>
    </source>
</evidence>
<feature type="region of interest" description="Disordered" evidence="1">
    <location>
        <begin position="65"/>
        <end position="103"/>
    </location>
</feature>
<feature type="signal peptide" evidence="2">
    <location>
        <begin position="1"/>
        <end position="22"/>
    </location>
</feature>
<evidence type="ECO:0000313" key="3">
    <source>
        <dbReference type="EMBL" id="MCB6184840.1"/>
    </source>
</evidence>
<dbReference type="EMBL" id="JAJBZT010000009">
    <property type="protein sequence ID" value="MCB6184840.1"/>
    <property type="molecule type" value="Genomic_DNA"/>
</dbReference>
<feature type="chain" id="PRO_5047370287" evidence="2">
    <location>
        <begin position="23"/>
        <end position="103"/>
    </location>
</feature>
<dbReference type="RefSeq" id="WP_227181656.1">
    <property type="nucleotide sequence ID" value="NZ_JAJBZT010000009.1"/>
</dbReference>
<sequence>MNRLLRSLVLIGGFAIGGATMAGEMPASQPMPEGGHGEHHMPPPEAFAACENKAKSTACVVQTPRGEMKGRCGGPEGKKLACMPDMPPKGGKGEQPPPPPKPE</sequence>
<proteinExistence type="predicted"/>
<keyword evidence="2" id="KW-0732">Signal</keyword>
<keyword evidence="4" id="KW-1185">Reference proteome</keyword>
<name>A0ABS8D9H3_9NEIS</name>